<feature type="compositionally biased region" description="Basic residues" evidence="2">
    <location>
        <begin position="629"/>
        <end position="639"/>
    </location>
</feature>
<dbReference type="PANTHER" id="PTHR32258:SF28">
    <property type="entry name" value="PROTEIN NETWORKED 3A-RELATED"/>
    <property type="match status" value="1"/>
</dbReference>
<dbReference type="EnsemblMetazoa" id="XM_038019131.1">
    <property type="protein sequence ID" value="XP_037875059.1"/>
    <property type="gene ID" value="LOC110386614"/>
</dbReference>
<feature type="compositionally biased region" description="Gly residues" evidence="2">
    <location>
        <begin position="491"/>
        <end position="502"/>
    </location>
</feature>
<feature type="compositionally biased region" description="Basic and acidic residues" evidence="2">
    <location>
        <begin position="550"/>
        <end position="566"/>
    </location>
</feature>
<evidence type="ECO:0000256" key="1">
    <source>
        <dbReference type="SAM" id="Coils"/>
    </source>
</evidence>
<feature type="compositionally biased region" description="Gly residues" evidence="2">
    <location>
        <begin position="184"/>
        <end position="193"/>
    </location>
</feature>
<dbReference type="PANTHER" id="PTHR32258">
    <property type="entry name" value="PROTEIN NETWORKED 4A"/>
    <property type="match status" value="1"/>
</dbReference>
<feature type="compositionally biased region" description="Low complexity" evidence="2">
    <location>
        <begin position="461"/>
        <end position="485"/>
    </location>
</feature>
<feature type="compositionally biased region" description="Gly residues" evidence="2">
    <location>
        <begin position="577"/>
        <end position="591"/>
    </location>
</feature>
<proteinExistence type="predicted"/>
<sequence>MDISDITKVASRKRISEDAEKLREKVSRETAKIIKLKVAQDTAYWDLKEKLQQVEANHERLQQNMVEVQMQHEATSGQYQDELRLRPETLNKVQGARRVCSVLEEAAARARAAGARAAADRSALCGALRHGGLRVRGLRDELQRGLLRLRERGDGLRDQRECGAGGAGGGGGRAALTARRVPGRGAGGGGGPGRAHRPPCAGTGGGRGRGAGPRSPPAVCRDGGRAGAGGRTALTARRVPGRGAGGGGGPGRAHRPPCAVAASEARARRALQAAQEERGRAERRAEEARAREDAERTLLRCKLQQKEDFVENLQKEIERLQQELRDRIVEADNTIENLKLGLQRSDDARAALQRSLALSEQQGAELRDQHQRLLLQLQDAHASLEASSRAVEELKEQNDSRQRTLERQNEVQFRYERGVASRARAPPPLSPAGPGRRQRAGGAADGARRRAGGREGGRGVQPARRAQCAAGPPRRRAGPVPVVQGGERGARGGGGRQRGGAHAGRAGRGRAPTQAGGRAGRRARPGRPAGASACGQRRRTQQTDVYYSGYEERKGAAPGENPEHAEHHRQRAEGAVGPRGGAGRRAGGGAAAGRAPPPPRPRALQLPERHQPGRRRAGHERGAPPVRGAVRRSASRRRPACAPPRPATCVPSGACSPPPINVLHKSRG</sequence>
<evidence type="ECO:0000256" key="2">
    <source>
        <dbReference type="SAM" id="MobiDB-lite"/>
    </source>
</evidence>
<keyword evidence="4" id="KW-1185">Reference proteome</keyword>
<feature type="compositionally biased region" description="Basic and acidic residues" evidence="2">
    <location>
        <begin position="390"/>
        <end position="419"/>
    </location>
</feature>
<accession>A0A8R2R4X2</accession>
<feature type="region of interest" description="Disordered" evidence="2">
    <location>
        <begin position="388"/>
        <end position="668"/>
    </location>
</feature>
<dbReference type="Proteomes" id="UP000005204">
    <property type="component" value="Unassembled WGS sequence"/>
</dbReference>
<feature type="coiled-coil region" evidence="1">
    <location>
        <begin position="264"/>
        <end position="341"/>
    </location>
</feature>
<reference evidence="3" key="2">
    <citation type="submission" date="2022-06" db="UniProtKB">
        <authorList>
            <consortium name="EnsemblMetazoa"/>
        </authorList>
    </citation>
    <scope>IDENTIFICATION</scope>
    <source>
        <strain evidence="3">p50T (Dazao)</strain>
    </source>
</reference>
<protein>
    <submittedName>
        <fullName evidence="3">Uncharacterized protein</fullName>
    </submittedName>
</protein>
<feature type="compositionally biased region" description="Gly residues" evidence="2">
    <location>
        <begin position="202"/>
        <end position="211"/>
    </location>
</feature>
<feature type="region of interest" description="Disordered" evidence="2">
    <location>
        <begin position="182"/>
        <end position="257"/>
    </location>
</feature>
<evidence type="ECO:0000313" key="4">
    <source>
        <dbReference type="Proteomes" id="UP000005204"/>
    </source>
</evidence>
<feature type="coiled-coil region" evidence="1">
    <location>
        <begin position="12"/>
        <end position="71"/>
    </location>
</feature>
<keyword evidence="1" id="KW-0175">Coiled coil</keyword>
<feature type="compositionally biased region" description="Gly residues" evidence="2">
    <location>
        <begin position="242"/>
        <end position="251"/>
    </location>
</feature>
<organism evidence="3 4">
    <name type="scientific">Bombyx mori</name>
    <name type="common">Silk moth</name>
    <dbReference type="NCBI Taxonomy" id="7091"/>
    <lineage>
        <taxon>Eukaryota</taxon>
        <taxon>Metazoa</taxon>
        <taxon>Ecdysozoa</taxon>
        <taxon>Arthropoda</taxon>
        <taxon>Hexapoda</taxon>
        <taxon>Insecta</taxon>
        <taxon>Pterygota</taxon>
        <taxon>Neoptera</taxon>
        <taxon>Endopterygota</taxon>
        <taxon>Lepidoptera</taxon>
        <taxon>Glossata</taxon>
        <taxon>Ditrysia</taxon>
        <taxon>Bombycoidea</taxon>
        <taxon>Bombycidae</taxon>
        <taxon>Bombycinae</taxon>
        <taxon>Bombyx</taxon>
    </lineage>
</organism>
<evidence type="ECO:0000313" key="3">
    <source>
        <dbReference type="EnsemblMetazoa" id="XP_037875059.1"/>
    </source>
</evidence>
<name>A0A8R2R4X2_BOMMO</name>
<feature type="compositionally biased region" description="Basic and acidic residues" evidence="2">
    <location>
        <begin position="446"/>
        <end position="457"/>
    </location>
</feature>
<dbReference type="AlphaFoldDB" id="A0A8R2R4X2"/>
<reference evidence="4" key="1">
    <citation type="journal article" date="2008" name="Insect Biochem. Mol. Biol.">
        <title>The genome of a lepidopteran model insect, the silkworm Bombyx mori.</title>
        <authorList>
            <consortium name="International Silkworm Genome Consortium"/>
        </authorList>
    </citation>
    <scope>NUCLEOTIDE SEQUENCE [LARGE SCALE GENOMIC DNA]</scope>
    <source>
        <strain evidence="4">p50T</strain>
    </source>
</reference>
<dbReference type="InterPro" id="IPR051861">
    <property type="entry name" value="NET_actin-binding_domain"/>
</dbReference>